<gene>
    <name evidence="2" type="ORF">SAMN02745728_00896</name>
</gene>
<sequence length="338" mass="39517">MKKMKIAWIGHLYFPLDYFPPYFDFFHIPYSDPGVYNWNELVERVGFTPDIVVLADYSTPPPLVNLEEFPCLTVFYAIDTHIHSWYPFYAQGFDLCFISLKDQFAEFLNKRLSNEQVFWFPPCASLRSIPLDPDPLLPKYRAIFVGNLNPELKPRRVDFFNALKEQCPELHLQEQGSFPDLYANSDLVLNFCDHDELNFRVFEVLGCKKPLLTPLIKHGLTELFEPEKDFFGYDPGNIEETAQKIKFLLENPELCKLVAESGYNKVNESHRPQHRVKFLSEQIEKIVFNGVADSLIQKRLSSKEFIHNAYLKMLYLLLAEKSSDFIRQKAYLKAGKKY</sequence>
<dbReference type="InterPro" id="IPR055259">
    <property type="entry name" value="YkvP/CgeB_Glyco_trans-like"/>
</dbReference>
<dbReference type="RefSeq" id="WP_072696572.1">
    <property type="nucleotide sequence ID" value="NZ_FRDI01000003.1"/>
</dbReference>
<evidence type="ECO:0000313" key="3">
    <source>
        <dbReference type="Proteomes" id="UP000186469"/>
    </source>
</evidence>
<dbReference type="EMBL" id="FRDI01000003">
    <property type="protein sequence ID" value="SHN57355.1"/>
    <property type="molecule type" value="Genomic_DNA"/>
</dbReference>
<feature type="domain" description="Spore protein YkvP/CgeB glycosyl transferase-like" evidence="1">
    <location>
        <begin position="176"/>
        <end position="279"/>
    </location>
</feature>
<keyword evidence="2" id="KW-0808">Transferase</keyword>
<dbReference type="STRING" id="1121455.SAMN02745728_00896"/>
<dbReference type="SUPFAM" id="SSF53756">
    <property type="entry name" value="UDP-Glycosyltransferase/glycogen phosphorylase"/>
    <property type="match status" value="1"/>
</dbReference>
<dbReference type="GO" id="GO:0016740">
    <property type="term" value="F:transferase activity"/>
    <property type="evidence" value="ECO:0007669"/>
    <property type="project" value="UniProtKB-KW"/>
</dbReference>
<dbReference type="AlphaFoldDB" id="A0A1M7SFX3"/>
<reference evidence="2 3" key="1">
    <citation type="submission" date="2016-12" db="EMBL/GenBank/DDBJ databases">
        <authorList>
            <person name="Song W.-J."/>
            <person name="Kurnit D.M."/>
        </authorList>
    </citation>
    <scope>NUCLEOTIDE SEQUENCE [LARGE SCALE GENOMIC DNA]</scope>
    <source>
        <strain evidence="2 3">DSM 11393</strain>
    </source>
</reference>
<evidence type="ECO:0000259" key="1">
    <source>
        <dbReference type="Pfam" id="PF13524"/>
    </source>
</evidence>
<proteinExistence type="predicted"/>
<keyword evidence="3" id="KW-1185">Reference proteome</keyword>
<evidence type="ECO:0000313" key="2">
    <source>
        <dbReference type="EMBL" id="SHN57355.1"/>
    </source>
</evidence>
<dbReference type="Pfam" id="PF13524">
    <property type="entry name" value="Glyco_trans_1_2"/>
    <property type="match status" value="1"/>
</dbReference>
<protein>
    <submittedName>
        <fullName evidence="2">Glycosyl transferases group 1</fullName>
    </submittedName>
</protein>
<dbReference type="OrthoDB" id="9800484at2"/>
<dbReference type="Gene3D" id="3.40.50.2000">
    <property type="entry name" value="Glycogen Phosphorylase B"/>
    <property type="match status" value="1"/>
</dbReference>
<dbReference type="Proteomes" id="UP000186469">
    <property type="component" value="Unassembled WGS sequence"/>
</dbReference>
<name>A0A1M7SFX3_9BACT</name>
<accession>A0A1M7SFX3</accession>
<organism evidence="2 3">
    <name type="scientific">Desulfovibrio litoralis DSM 11393</name>
    <dbReference type="NCBI Taxonomy" id="1121455"/>
    <lineage>
        <taxon>Bacteria</taxon>
        <taxon>Pseudomonadati</taxon>
        <taxon>Thermodesulfobacteriota</taxon>
        <taxon>Desulfovibrionia</taxon>
        <taxon>Desulfovibrionales</taxon>
        <taxon>Desulfovibrionaceae</taxon>
        <taxon>Desulfovibrio</taxon>
    </lineage>
</organism>